<sequence length="652" mass="75736">MEVTINNNQSINDCIDFIKLRTLSLRNRDYNRASYFLITPDDSQWSFTLLSIVLNEFTGWRIDSKNGCRNQTKATGIHYSFFRFNCESDPEKHIICNITESIIVKASKSLVESWNTEFINASWYKLTFVLNIKSTGTRALIRGSPLLYYSEEDFSSIFRSFVSFFVDNDISSYCDDTAHIFNYYTSFISKITYEKIDLKTLKSDCEGYLYLKLIQHNDTGRKLDKIDLEEGPYFVLGGTYLSPFASDLIKNEYVRGMQLDTTFSILHNYVTSIPTLIAFNVGIPIGFSFSLTEDEDIYIDFFSIFQNVYGFPITQYIDVIQSDQGQALKSAVKKLGIKHIFCLRHFLVSLKKSQFSYQVGNLVQATCDRDYKALKQLYENSWKDLSKQKLKKLKNILKKAGLDFIDNEIIIDNSLLWKSVSMQERHWFRMPSCTNQIESCHGHMNAYTPRRNELLTSIRRIIIEIIDRDHNFKSNFHQNILSYQRKIKRIVKYTPADIMNEMINNYETNMNENSCNCGDSLLISSMIGVQLPCSHLHYLGIDFPKVTPPKISMINQTNGELIIEYDFKTSENVQTNSSYYTKMHKYVISTIKMYSHSKKANAIKKFVLDKLPFDKVPEKFVLGYPIEVFSAIDQGVLRFFKAKKITKKKTKE</sequence>
<name>A0ABR2HX25_9EUKA</name>
<dbReference type="EMBL" id="JAPFFF010000021">
    <property type="protein sequence ID" value="KAK8853872.1"/>
    <property type="molecule type" value="Genomic_DNA"/>
</dbReference>
<proteinExistence type="predicted"/>
<protein>
    <recommendedName>
        <fullName evidence="3">MULE transposase domain-containing protein</fullName>
    </recommendedName>
</protein>
<evidence type="ECO:0008006" key="3">
    <source>
        <dbReference type="Google" id="ProtNLM"/>
    </source>
</evidence>
<organism evidence="1 2">
    <name type="scientific">Tritrichomonas musculus</name>
    <dbReference type="NCBI Taxonomy" id="1915356"/>
    <lineage>
        <taxon>Eukaryota</taxon>
        <taxon>Metamonada</taxon>
        <taxon>Parabasalia</taxon>
        <taxon>Tritrichomonadida</taxon>
        <taxon>Tritrichomonadidae</taxon>
        <taxon>Tritrichomonas</taxon>
    </lineage>
</organism>
<accession>A0ABR2HX25</accession>
<evidence type="ECO:0000313" key="1">
    <source>
        <dbReference type="EMBL" id="KAK8853872.1"/>
    </source>
</evidence>
<comment type="caution">
    <text evidence="1">The sequence shown here is derived from an EMBL/GenBank/DDBJ whole genome shotgun (WGS) entry which is preliminary data.</text>
</comment>
<evidence type="ECO:0000313" key="2">
    <source>
        <dbReference type="Proteomes" id="UP001470230"/>
    </source>
</evidence>
<keyword evidence="2" id="KW-1185">Reference proteome</keyword>
<dbReference type="Proteomes" id="UP001470230">
    <property type="component" value="Unassembled WGS sequence"/>
</dbReference>
<gene>
    <name evidence="1" type="ORF">M9Y10_016415</name>
</gene>
<reference evidence="1 2" key="1">
    <citation type="submission" date="2024-04" db="EMBL/GenBank/DDBJ databases">
        <title>Tritrichomonas musculus Genome.</title>
        <authorList>
            <person name="Alves-Ferreira E."/>
            <person name="Grigg M."/>
            <person name="Lorenzi H."/>
            <person name="Galac M."/>
        </authorList>
    </citation>
    <scope>NUCLEOTIDE SEQUENCE [LARGE SCALE GENOMIC DNA]</scope>
    <source>
        <strain evidence="1 2">EAF2021</strain>
    </source>
</reference>